<dbReference type="SUPFAM" id="SSF52540">
    <property type="entry name" value="P-loop containing nucleoside triphosphate hydrolases"/>
    <property type="match status" value="1"/>
</dbReference>
<dbReference type="InterPro" id="IPR000157">
    <property type="entry name" value="TIR_dom"/>
</dbReference>
<keyword evidence="2" id="KW-0677">Repeat</keyword>
<keyword evidence="4" id="KW-0520">NAD</keyword>
<gene>
    <name evidence="6" type="ORF">KK1_008920</name>
</gene>
<dbReference type="PRINTS" id="PR00364">
    <property type="entry name" value="DISEASERSIST"/>
</dbReference>
<dbReference type="Gene3D" id="3.80.10.10">
    <property type="entry name" value="Ribonuclease Inhibitor"/>
    <property type="match status" value="2"/>
</dbReference>
<name>A0A151TRQ2_CAJCA</name>
<dbReference type="SUPFAM" id="SSF52058">
    <property type="entry name" value="L domain-like"/>
    <property type="match status" value="1"/>
</dbReference>
<evidence type="ECO:0000313" key="6">
    <source>
        <dbReference type="EMBL" id="KYP69719.1"/>
    </source>
</evidence>
<evidence type="ECO:0000256" key="1">
    <source>
        <dbReference type="ARBA" id="ARBA00022614"/>
    </source>
</evidence>
<dbReference type="InterPro" id="IPR042197">
    <property type="entry name" value="Apaf_helical"/>
</dbReference>
<dbReference type="AlphaFoldDB" id="A0A151TRQ2"/>
<dbReference type="Proteomes" id="UP000075243">
    <property type="component" value="Chromosome 3"/>
</dbReference>
<dbReference type="GO" id="GO:0043531">
    <property type="term" value="F:ADP binding"/>
    <property type="evidence" value="ECO:0007669"/>
    <property type="project" value="InterPro"/>
</dbReference>
<evidence type="ECO:0000256" key="2">
    <source>
        <dbReference type="ARBA" id="ARBA00022737"/>
    </source>
</evidence>
<dbReference type="OMA" id="EWESAIN"/>
<proteinExistence type="predicted"/>
<dbReference type="GO" id="GO:0006952">
    <property type="term" value="P:defense response"/>
    <property type="evidence" value="ECO:0007669"/>
    <property type="project" value="UniProtKB-KW"/>
</dbReference>
<dbReference type="FunFam" id="3.40.50.10140:FF:000007">
    <property type="entry name" value="Disease resistance protein (TIR-NBS-LRR class)"/>
    <property type="match status" value="1"/>
</dbReference>
<dbReference type="InterPro" id="IPR027417">
    <property type="entry name" value="P-loop_NTPase"/>
</dbReference>
<dbReference type="Gramene" id="C.cajan_08667.t">
    <property type="protein sequence ID" value="C.cajan_08667.t"/>
    <property type="gene ID" value="C.cajan_08667"/>
</dbReference>
<dbReference type="Pfam" id="PF23282">
    <property type="entry name" value="WHD_ROQ1"/>
    <property type="match status" value="1"/>
</dbReference>
<evidence type="ECO:0000313" key="7">
    <source>
        <dbReference type="Proteomes" id="UP000075243"/>
    </source>
</evidence>
<dbReference type="Pfam" id="PF23286">
    <property type="entry name" value="LRR_13"/>
    <property type="match status" value="1"/>
</dbReference>
<dbReference type="InterPro" id="IPR002182">
    <property type="entry name" value="NB-ARC"/>
</dbReference>
<evidence type="ECO:0000256" key="4">
    <source>
        <dbReference type="ARBA" id="ARBA00023027"/>
    </source>
</evidence>
<evidence type="ECO:0000259" key="5">
    <source>
        <dbReference type="PROSITE" id="PS50104"/>
    </source>
</evidence>
<dbReference type="InterPro" id="IPR058546">
    <property type="entry name" value="RPS4B/Roq1-like_LRR"/>
</dbReference>
<dbReference type="InterPro" id="IPR032675">
    <property type="entry name" value="LRR_dom_sf"/>
</dbReference>
<dbReference type="Gene3D" id="3.40.50.300">
    <property type="entry name" value="P-loop containing nucleotide triphosphate hydrolases"/>
    <property type="match status" value="1"/>
</dbReference>
<keyword evidence="7" id="KW-1185">Reference proteome</keyword>
<dbReference type="EMBL" id="CM003605">
    <property type="protein sequence ID" value="KYP69719.1"/>
    <property type="molecule type" value="Genomic_DNA"/>
</dbReference>
<dbReference type="SUPFAM" id="SSF46785">
    <property type="entry name" value="Winged helix' DNA-binding domain"/>
    <property type="match status" value="1"/>
</dbReference>
<dbReference type="InterPro" id="IPR044974">
    <property type="entry name" value="Disease_R_plants"/>
</dbReference>
<dbReference type="SUPFAM" id="SSF52200">
    <property type="entry name" value="Toll/Interleukin receptor TIR domain"/>
    <property type="match status" value="1"/>
</dbReference>
<dbReference type="SMART" id="SM00255">
    <property type="entry name" value="TIR"/>
    <property type="match status" value="1"/>
</dbReference>
<dbReference type="Gene3D" id="1.10.8.430">
    <property type="entry name" value="Helical domain of apoptotic protease-activating factors"/>
    <property type="match status" value="1"/>
</dbReference>
<protein>
    <submittedName>
        <fullName evidence="6">TMV resistance protein N</fullName>
    </submittedName>
</protein>
<dbReference type="GO" id="GO:0007165">
    <property type="term" value="P:signal transduction"/>
    <property type="evidence" value="ECO:0007669"/>
    <property type="project" value="InterPro"/>
</dbReference>
<keyword evidence="3" id="KW-0611">Plant defense</keyword>
<dbReference type="PANTHER" id="PTHR11017">
    <property type="entry name" value="LEUCINE-RICH REPEAT-CONTAINING PROTEIN"/>
    <property type="match status" value="1"/>
</dbReference>
<keyword evidence="1" id="KW-0433">Leucine-rich repeat</keyword>
<dbReference type="Gene3D" id="3.40.50.10140">
    <property type="entry name" value="Toll/interleukin-1 receptor homology (TIR) domain"/>
    <property type="match status" value="1"/>
</dbReference>
<evidence type="ECO:0000256" key="3">
    <source>
        <dbReference type="ARBA" id="ARBA00022821"/>
    </source>
</evidence>
<organism evidence="6 7">
    <name type="scientific">Cajanus cajan</name>
    <name type="common">Pigeon pea</name>
    <name type="synonym">Cajanus indicus</name>
    <dbReference type="NCBI Taxonomy" id="3821"/>
    <lineage>
        <taxon>Eukaryota</taxon>
        <taxon>Viridiplantae</taxon>
        <taxon>Streptophyta</taxon>
        <taxon>Embryophyta</taxon>
        <taxon>Tracheophyta</taxon>
        <taxon>Spermatophyta</taxon>
        <taxon>Magnoliopsida</taxon>
        <taxon>eudicotyledons</taxon>
        <taxon>Gunneridae</taxon>
        <taxon>Pentapetalae</taxon>
        <taxon>rosids</taxon>
        <taxon>fabids</taxon>
        <taxon>Fabales</taxon>
        <taxon>Fabaceae</taxon>
        <taxon>Papilionoideae</taxon>
        <taxon>50 kb inversion clade</taxon>
        <taxon>NPAAA clade</taxon>
        <taxon>indigoferoid/millettioid clade</taxon>
        <taxon>Phaseoleae</taxon>
        <taxon>Cajanus</taxon>
    </lineage>
</organism>
<reference evidence="6 7" key="1">
    <citation type="journal article" date="2012" name="Nat. Biotechnol.">
        <title>Draft genome sequence of pigeonpea (Cajanus cajan), an orphan legume crop of resource-poor farmers.</title>
        <authorList>
            <person name="Varshney R.K."/>
            <person name="Chen W."/>
            <person name="Li Y."/>
            <person name="Bharti A.K."/>
            <person name="Saxena R.K."/>
            <person name="Schlueter J.A."/>
            <person name="Donoghue M.T."/>
            <person name="Azam S."/>
            <person name="Fan G."/>
            <person name="Whaley A.M."/>
            <person name="Farmer A.D."/>
            <person name="Sheridan J."/>
            <person name="Iwata A."/>
            <person name="Tuteja R."/>
            <person name="Penmetsa R.V."/>
            <person name="Wu W."/>
            <person name="Upadhyaya H.D."/>
            <person name="Yang S.P."/>
            <person name="Shah T."/>
            <person name="Saxena K.B."/>
            <person name="Michael T."/>
            <person name="McCombie W.R."/>
            <person name="Yang B."/>
            <person name="Zhang G."/>
            <person name="Yang H."/>
            <person name="Wang J."/>
            <person name="Spillane C."/>
            <person name="Cook D.R."/>
            <person name="May G.D."/>
            <person name="Xu X."/>
            <person name="Jackson S.A."/>
        </authorList>
    </citation>
    <scope>NUCLEOTIDE SEQUENCE [LARGE SCALE GENOMIC DNA]</scope>
    <source>
        <strain evidence="7">cv. Asha</strain>
    </source>
</reference>
<dbReference type="InterPro" id="IPR036390">
    <property type="entry name" value="WH_DNA-bd_sf"/>
</dbReference>
<dbReference type="Pfam" id="PF01582">
    <property type="entry name" value="TIR"/>
    <property type="match status" value="1"/>
</dbReference>
<dbReference type="InterPro" id="IPR035897">
    <property type="entry name" value="Toll_tir_struct_dom_sf"/>
</dbReference>
<dbReference type="PROSITE" id="PS50104">
    <property type="entry name" value="TIR"/>
    <property type="match status" value="1"/>
</dbReference>
<dbReference type="PANTHER" id="PTHR11017:SF431">
    <property type="entry name" value="ADP-RIBOSYL CYCLASE_CYCLIC ADP-RIBOSE HYDROLASE"/>
    <property type="match status" value="1"/>
</dbReference>
<feature type="domain" description="TIR" evidence="5">
    <location>
        <begin position="12"/>
        <end position="203"/>
    </location>
</feature>
<dbReference type="Pfam" id="PF00931">
    <property type="entry name" value="NB-ARC"/>
    <property type="match status" value="1"/>
</dbReference>
<sequence>MAVASSSLIYDYEYDVFLSFRGEDTRYGFTGNLYNALRDNGIHTFIDDDQLQKGDEITSALEKAIEHSRIFIIVLSLNYASSSFCLNELTYILHCTKRKSLLVLPLFYNIDPSDLRHHRGSFGEALTNHENNFKAKKEGLEHNMDKLHKWKMALHQAASLSGYHFKQGSLPNLACPTRPQREIRDGYEYEFIKKIVKLVSSKINRAPLHVADYTVGLESRVLEVKLLLNVGSDDCVHMVGIHGIGGIGKTTLAVEVYNSIADHFEGLCFLENVRENSNKHGLQHLQSILLSEMVGEKNINLASVRQGISMIQHRLRQKKVLLIVDDVDKHEQLQAIVGEPNWFGPGSRVIITTRDKQLLACHQVKTNYEVEKLNKSDALQLLSWKAFKTDKVDTSYVNVMNRVVTYASGLPLALEVIGSNLFGKTVGEWESAINQYEKIPNNQIFKILKKSFDALEEQEKSVFLDIACCFKGFRLKEVEDILCAHYGDCMKYHIRVLVEKSLIKQNWYGAVTLHDLIEDMGKEIVRQKSPKEPGKRSRLWSPDDIIQVLEDDSGTGKIEIICLDFSLLDKEEIVEWNRKAFKKMKNLKTLIIKNGHFSKGPKHLPNSLRVLEWLKYPSKGLPTDFCSKKLSICKLPKSCFGSLELADLSKARLTQIPDVSGLPNLENISFRNSDNLATIHDSIGFLGKLKILNAFGCKKLRSFPPLKLESLEKLELSYCSSLESFPEILGKMENITELVLEASAIKNFPVSFQNLTGLQELLLRHCGVLTLPSSIVMMPKLVQIIAWEWKGWLFPKQVEGEEKVRSMMSSNVNCLRLSGCNLSDDFFSIGLSWFANVKELDLSRNNFKVLPECISDCQFLLELNLDYCYCLQEIRGIPPSIELFSARECKSLTSSGRSTLVNQKLHEVGNTLFRFSGARFPEWFDHQSRGSSNSFWFRHKFPAICLCIAIGPTHYEYFKIVGPTLTINGIECLPDDEDFDYFWMEPDHTHLFDLQKMHLRDNLDKYVVENEWNHVEITYHPTIGERQKVVEIPVFTETGIYVYKQRSSMVDIQFTDPYKRRRLDDDSGS</sequence>
<accession>A0A151TRQ2</accession>
<dbReference type="InterPro" id="IPR058192">
    <property type="entry name" value="WHD_ROQ1-like"/>
</dbReference>
<dbReference type="STRING" id="3821.A0A151TRQ2"/>